<dbReference type="Proteomes" id="UP000557739">
    <property type="component" value="Unassembled WGS sequence"/>
</dbReference>
<comment type="caution">
    <text evidence="2">The sequence shown here is derived from an EMBL/GenBank/DDBJ whole genome shotgun (WGS) entry which is preliminary data.</text>
</comment>
<dbReference type="EMBL" id="JACIJJ010000001">
    <property type="protein sequence ID" value="MBB5697332.1"/>
    <property type="molecule type" value="Genomic_DNA"/>
</dbReference>
<keyword evidence="1" id="KW-0472">Membrane</keyword>
<sequence length="43" mass="4988">MAAEIAVIPAVAAVLMAGMWLRQWLIARVSRREDDRPARRRHF</sequence>
<gene>
    <name evidence="2" type="ORF">FHR19_000657</name>
</gene>
<keyword evidence="3" id="KW-1185">Reference proteome</keyword>
<feature type="transmembrane region" description="Helical" evidence="1">
    <location>
        <begin position="6"/>
        <end position="26"/>
    </location>
</feature>
<evidence type="ECO:0000256" key="1">
    <source>
        <dbReference type="SAM" id="Phobius"/>
    </source>
</evidence>
<keyword evidence="1" id="KW-1133">Transmembrane helix</keyword>
<reference evidence="2 3" key="1">
    <citation type="submission" date="2020-08" db="EMBL/GenBank/DDBJ databases">
        <title>Genomic Encyclopedia of Type Strains, Phase IV (KMG-IV): sequencing the most valuable type-strain genomes for metagenomic binning, comparative biology and taxonomic classification.</title>
        <authorList>
            <person name="Goeker M."/>
        </authorList>
    </citation>
    <scope>NUCLEOTIDE SEQUENCE [LARGE SCALE GENOMIC DNA]</scope>
    <source>
        <strain evidence="2 3">DSM 27244</strain>
    </source>
</reference>
<protein>
    <submittedName>
        <fullName evidence="2">Uncharacterized protein</fullName>
    </submittedName>
</protein>
<dbReference type="RefSeq" id="WP_281375630.1">
    <property type="nucleotide sequence ID" value="NZ_JACIJJ010000001.1"/>
</dbReference>
<evidence type="ECO:0000313" key="2">
    <source>
        <dbReference type="EMBL" id="MBB5697332.1"/>
    </source>
</evidence>
<proteinExistence type="predicted"/>
<organism evidence="2 3">
    <name type="scientific">Sphingomonas yantingensis</name>
    <dbReference type="NCBI Taxonomy" id="1241761"/>
    <lineage>
        <taxon>Bacteria</taxon>
        <taxon>Pseudomonadati</taxon>
        <taxon>Pseudomonadota</taxon>
        <taxon>Alphaproteobacteria</taxon>
        <taxon>Sphingomonadales</taxon>
        <taxon>Sphingomonadaceae</taxon>
        <taxon>Sphingomonas</taxon>
    </lineage>
</organism>
<dbReference type="AlphaFoldDB" id="A0A7W9EGP2"/>
<evidence type="ECO:0000313" key="3">
    <source>
        <dbReference type="Proteomes" id="UP000557739"/>
    </source>
</evidence>
<name>A0A7W9EGP2_9SPHN</name>
<accession>A0A7W9EGP2</accession>
<keyword evidence="1" id="KW-0812">Transmembrane</keyword>